<accession>A0A7W6IJN0</accession>
<dbReference type="InterPro" id="IPR015421">
    <property type="entry name" value="PyrdxlP-dep_Trfase_major"/>
</dbReference>
<evidence type="ECO:0000256" key="4">
    <source>
        <dbReference type="ARBA" id="ARBA00022679"/>
    </source>
</evidence>
<dbReference type="EC" id="2.6.1.76" evidence="7"/>
<comment type="caution">
    <text evidence="8">The sequence shown here is derived from an EMBL/GenBank/DDBJ whole genome shotgun (WGS) entry which is preliminary data.</text>
</comment>
<evidence type="ECO:0000256" key="3">
    <source>
        <dbReference type="ARBA" id="ARBA00022576"/>
    </source>
</evidence>
<reference evidence="8 9" key="1">
    <citation type="submission" date="2020-08" db="EMBL/GenBank/DDBJ databases">
        <title>Genomic Encyclopedia of Type Strains, Phase IV (KMG-IV): sequencing the most valuable type-strain genomes for metagenomic binning, comparative biology and taxonomic classification.</title>
        <authorList>
            <person name="Goeker M."/>
        </authorList>
    </citation>
    <scope>NUCLEOTIDE SEQUENCE [LARGE SCALE GENOMIC DNA]</scope>
    <source>
        <strain evidence="8 9">DSM 23447</strain>
    </source>
</reference>
<keyword evidence="9" id="KW-1185">Reference proteome</keyword>
<evidence type="ECO:0000313" key="8">
    <source>
        <dbReference type="EMBL" id="MBB4050852.1"/>
    </source>
</evidence>
<dbReference type="GO" id="GO:0045303">
    <property type="term" value="F:diaminobutyrate-2-oxoglutarate transaminase activity"/>
    <property type="evidence" value="ECO:0007669"/>
    <property type="project" value="UniProtKB-EC"/>
</dbReference>
<evidence type="ECO:0000256" key="5">
    <source>
        <dbReference type="ARBA" id="ARBA00022898"/>
    </source>
</evidence>
<organism evidence="8 9">
    <name type="scientific">Devosia subaequoris</name>
    <dbReference type="NCBI Taxonomy" id="395930"/>
    <lineage>
        <taxon>Bacteria</taxon>
        <taxon>Pseudomonadati</taxon>
        <taxon>Pseudomonadota</taxon>
        <taxon>Alphaproteobacteria</taxon>
        <taxon>Hyphomicrobiales</taxon>
        <taxon>Devosiaceae</taxon>
        <taxon>Devosia</taxon>
    </lineage>
</organism>
<dbReference type="CDD" id="cd00610">
    <property type="entry name" value="OAT_like"/>
    <property type="match status" value="1"/>
</dbReference>
<dbReference type="Pfam" id="PF00202">
    <property type="entry name" value="Aminotran_3"/>
    <property type="match status" value="1"/>
</dbReference>
<dbReference type="NCBIfam" id="NF006733">
    <property type="entry name" value="PRK09264.1"/>
    <property type="match status" value="1"/>
</dbReference>
<dbReference type="PANTHER" id="PTHR43552">
    <property type="entry name" value="DIAMINOBUTYRATE--2-OXOGLUTARATE AMINOTRANSFERASE"/>
    <property type="match status" value="1"/>
</dbReference>
<keyword evidence="3 7" id="KW-0032">Aminotransferase</keyword>
<evidence type="ECO:0000256" key="1">
    <source>
        <dbReference type="ARBA" id="ARBA00001933"/>
    </source>
</evidence>
<dbReference type="PROSITE" id="PS00600">
    <property type="entry name" value="AA_TRANSFER_CLASS_3"/>
    <property type="match status" value="1"/>
</dbReference>
<keyword evidence="5 6" id="KW-0663">Pyridoxal phosphate</keyword>
<dbReference type="SUPFAM" id="SSF53383">
    <property type="entry name" value="PLP-dependent transferases"/>
    <property type="match status" value="1"/>
</dbReference>
<protein>
    <recommendedName>
        <fullName evidence="7">Diaminobutyrate--2-oxoglutarate transaminase</fullName>
        <ecNumber evidence="7">2.6.1.76</ecNumber>
    </recommendedName>
    <alternativeName>
        <fullName evidence="7">DABA aminotransferase</fullName>
    </alternativeName>
</protein>
<dbReference type="NCBIfam" id="TIGR02407">
    <property type="entry name" value="ectoine_ectB"/>
    <property type="match status" value="1"/>
</dbReference>
<dbReference type="GO" id="GO:0019491">
    <property type="term" value="P:ectoine biosynthetic process"/>
    <property type="evidence" value="ECO:0007669"/>
    <property type="project" value="UniProtKB-UniPathway"/>
</dbReference>
<dbReference type="NCBIfam" id="TIGR00709">
    <property type="entry name" value="dat"/>
    <property type="match status" value="1"/>
</dbReference>
<comment type="cofactor">
    <cofactor evidence="1 7">
        <name>pyridoxal 5'-phosphate</name>
        <dbReference type="ChEBI" id="CHEBI:597326"/>
    </cofactor>
</comment>
<sequence length="429" mass="45670">MATTATVTPINTFERVESRVRSYSRSFPKVFDRAIGSTIYDTNGKAYTDFLAGCSTLNYGHNDPDLKSALIEYISNDGIAHGLDMFTDAKEHFLSTFERLVLRPRGMTHQLQFTGPTGANAVEAAMKLARKVTGRTNIISFTNGFHGVTMGALAATGNGKHRGGAAMPLSGVARAAYDGYHGPDINTADLLERQLSDPSSGIDAPAAIIVETVQGEGGLNAASPEWLRQIQAIARKHGALFIIDDIQAGCGRTGGFFSFDGMGLSPDIITMAKSLSGMGLPLAMTLIKPEHDIWKPAEHNGTFRGNNHAFVTAAAALEKFWSDDRFISDVNEKARYLGERLAAIADEHGLTTKGRGMMVGVDAGSGENAAAICKACFAKGLIIETSGSFDEVVKVLCPLTISLDQLTAGIDIMETAFDAVLGSRRAAAE</sequence>
<dbReference type="Proteomes" id="UP000547011">
    <property type="component" value="Unassembled WGS sequence"/>
</dbReference>
<comment type="similarity">
    <text evidence="2 6">Belongs to the class-III pyridoxal-phosphate-dependent aminotransferase family.</text>
</comment>
<dbReference type="AlphaFoldDB" id="A0A7W6IJN0"/>
<dbReference type="RefSeq" id="WP_183309617.1">
    <property type="nucleotide sequence ID" value="NZ_JACIEW010000001.1"/>
</dbReference>
<comment type="catalytic activity">
    <reaction evidence="7">
        <text>L-2,4-diaminobutanoate + 2-oxoglutarate = L-aspartate 4-semialdehyde + L-glutamate</text>
        <dbReference type="Rhea" id="RHEA:11160"/>
        <dbReference type="ChEBI" id="CHEBI:16810"/>
        <dbReference type="ChEBI" id="CHEBI:29985"/>
        <dbReference type="ChEBI" id="CHEBI:58761"/>
        <dbReference type="ChEBI" id="CHEBI:537519"/>
        <dbReference type="EC" id="2.6.1.76"/>
    </reaction>
</comment>
<evidence type="ECO:0000256" key="7">
    <source>
        <dbReference type="RuleBase" id="RU365034"/>
    </source>
</evidence>
<evidence type="ECO:0000256" key="2">
    <source>
        <dbReference type="ARBA" id="ARBA00008954"/>
    </source>
</evidence>
<proteinExistence type="inferred from homology"/>
<name>A0A7W6IJN0_9HYPH</name>
<evidence type="ECO:0000256" key="6">
    <source>
        <dbReference type="RuleBase" id="RU003560"/>
    </source>
</evidence>
<dbReference type="Gene3D" id="3.90.1150.10">
    <property type="entry name" value="Aspartate Aminotransferase, domain 1"/>
    <property type="match status" value="1"/>
</dbReference>
<dbReference type="PIRSF" id="PIRSF000521">
    <property type="entry name" value="Transaminase_4ab_Lys_Orn"/>
    <property type="match status" value="1"/>
</dbReference>
<dbReference type="Gene3D" id="3.40.640.10">
    <property type="entry name" value="Type I PLP-dependent aspartate aminotransferase-like (Major domain)"/>
    <property type="match status" value="1"/>
</dbReference>
<dbReference type="GO" id="GO:0030170">
    <property type="term" value="F:pyridoxal phosphate binding"/>
    <property type="evidence" value="ECO:0007669"/>
    <property type="project" value="InterPro"/>
</dbReference>
<gene>
    <name evidence="8" type="ORF">GGR20_000470</name>
</gene>
<dbReference type="PANTHER" id="PTHR43552:SF2">
    <property type="entry name" value="DIAMINOBUTYRATE--2-OXOGLUTARATE TRANSAMINASE"/>
    <property type="match status" value="1"/>
</dbReference>
<dbReference type="EMBL" id="JACIEW010000001">
    <property type="protein sequence ID" value="MBB4050852.1"/>
    <property type="molecule type" value="Genomic_DNA"/>
</dbReference>
<dbReference type="UniPathway" id="UPA00067">
    <property type="reaction ID" value="UER00121"/>
</dbReference>
<keyword evidence="4 7" id="KW-0808">Transferase</keyword>
<dbReference type="InterPro" id="IPR005814">
    <property type="entry name" value="Aminotrans_3"/>
</dbReference>
<comment type="pathway">
    <text evidence="7">Amine and polyamine biosynthesis; ectoine biosynthesis; L-ectoine from L-aspartate 4-semialdehyde: step 1/3.</text>
</comment>
<dbReference type="InterPro" id="IPR004637">
    <property type="entry name" value="Dat"/>
</dbReference>
<dbReference type="InterPro" id="IPR012773">
    <property type="entry name" value="Ectoine_EctB"/>
</dbReference>
<comment type="function">
    <text evidence="7">Catalyzes reversively the conversion of L-aspartate beta-semialdehyde (ASA) to L-2,4-diaminobutyrate (DABA) by transamination with L-glutamate.</text>
</comment>
<dbReference type="GO" id="GO:0047307">
    <property type="term" value="F:diaminobutyrate-pyruvate transaminase activity"/>
    <property type="evidence" value="ECO:0007669"/>
    <property type="project" value="InterPro"/>
</dbReference>
<dbReference type="InterPro" id="IPR015422">
    <property type="entry name" value="PyrdxlP-dep_Trfase_small"/>
</dbReference>
<evidence type="ECO:0000313" key="9">
    <source>
        <dbReference type="Proteomes" id="UP000547011"/>
    </source>
</evidence>
<dbReference type="InterPro" id="IPR015424">
    <property type="entry name" value="PyrdxlP-dep_Trfase"/>
</dbReference>
<dbReference type="InterPro" id="IPR049704">
    <property type="entry name" value="Aminotrans_3_PPA_site"/>
</dbReference>